<dbReference type="InterPro" id="IPR021099">
    <property type="entry name" value="PORR_domain"/>
</dbReference>
<proteinExistence type="predicted"/>
<evidence type="ECO:0000256" key="1">
    <source>
        <dbReference type="SAM" id="MobiDB-lite"/>
    </source>
</evidence>
<feature type="domain" description="PORR" evidence="2">
    <location>
        <begin position="92"/>
        <end position="423"/>
    </location>
</feature>
<gene>
    <name evidence="3" type="ORF">HU200_001381</name>
</gene>
<dbReference type="InterPro" id="IPR045040">
    <property type="entry name" value="PORR_fam"/>
</dbReference>
<evidence type="ECO:0000313" key="4">
    <source>
        <dbReference type="Proteomes" id="UP000636709"/>
    </source>
</evidence>
<evidence type="ECO:0000259" key="2">
    <source>
        <dbReference type="Pfam" id="PF11955"/>
    </source>
</evidence>
<accession>A0A835FYJ0</accession>
<protein>
    <recommendedName>
        <fullName evidence="2">PORR domain-containing protein</fullName>
    </recommendedName>
</protein>
<dbReference type="AlphaFoldDB" id="A0A835FYJ0"/>
<dbReference type="Pfam" id="PF11955">
    <property type="entry name" value="PORR"/>
    <property type="match status" value="1"/>
</dbReference>
<dbReference type="PANTHER" id="PTHR31476:SF10">
    <property type="entry name" value="OS04G0546100 PROTEIN"/>
    <property type="match status" value="1"/>
</dbReference>
<comment type="caution">
    <text evidence="3">The sequence shown here is derived from an EMBL/GenBank/DDBJ whole genome shotgun (WGS) entry which is preliminary data.</text>
</comment>
<reference evidence="3" key="1">
    <citation type="submission" date="2020-07" db="EMBL/GenBank/DDBJ databases">
        <title>Genome sequence and genetic diversity analysis of an under-domesticated orphan crop, white fonio (Digitaria exilis).</title>
        <authorList>
            <person name="Bennetzen J.L."/>
            <person name="Chen S."/>
            <person name="Ma X."/>
            <person name="Wang X."/>
            <person name="Yssel A.E.J."/>
            <person name="Chaluvadi S.R."/>
            <person name="Johnson M."/>
            <person name="Gangashetty P."/>
            <person name="Hamidou F."/>
            <person name="Sanogo M.D."/>
            <person name="Zwaenepoel A."/>
            <person name="Wallace J."/>
            <person name="Van De Peer Y."/>
            <person name="Van Deynze A."/>
        </authorList>
    </citation>
    <scope>NUCLEOTIDE SEQUENCE</scope>
    <source>
        <tissue evidence="3">Leaves</tissue>
    </source>
</reference>
<feature type="compositionally biased region" description="Basic residues" evidence="1">
    <location>
        <begin position="52"/>
        <end position="62"/>
    </location>
</feature>
<keyword evidence="4" id="KW-1185">Reference proteome</keyword>
<dbReference type="EMBL" id="JACEFO010000131">
    <property type="protein sequence ID" value="KAF8780578.1"/>
    <property type="molecule type" value="Genomic_DNA"/>
</dbReference>
<dbReference type="PANTHER" id="PTHR31476">
    <property type="entry name" value="PROTEIN WHAT'S THIS FACTOR 1 HOMOLOG, CHLOROPLASTIC"/>
    <property type="match status" value="1"/>
</dbReference>
<name>A0A835FYJ0_9POAL</name>
<organism evidence="3 4">
    <name type="scientific">Digitaria exilis</name>
    <dbReference type="NCBI Taxonomy" id="1010633"/>
    <lineage>
        <taxon>Eukaryota</taxon>
        <taxon>Viridiplantae</taxon>
        <taxon>Streptophyta</taxon>
        <taxon>Embryophyta</taxon>
        <taxon>Tracheophyta</taxon>
        <taxon>Spermatophyta</taxon>
        <taxon>Magnoliopsida</taxon>
        <taxon>Liliopsida</taxon>
        <taxon>Poales</taxon>
        <taxon>Poaceae</taxon>
        <taxon>PACMAD clade</taxon>
        <taxon>Panicoideae</taxon>
        <taxon>Panicodae</taxon>
        <taxon>Paniceae</taxon>
        <taxon>Anthephorinae</taxon>
        <taxon>Digitaria</taxon>
    </lineage>
</organism>
<dbReference type="OrthoDB" id="1716100at2759"/>
<dbReference type="GO" id="GO:0003723">
    <property type="term" value="F:RNA binding"/>
    <property type="evidence" value="ECO:0007669"/>
    <property type="project" value="InterPro"/>
</dbReference>
<sequence>MGLNHHGLGGILYCATGPILGHLGTERVEAVEGEGQKEHRALPPQHFLEHFARRRRRRRRRPPATASFPTTTRHQLDPPLPAKMQKVRLKWVKNRGLDHLIERTTSIRASCLLLDHLARLPASSPVPARSLARLQKPLGLTVAVLRFLRRHPTLFAEQPHPRFPTLPSFSLTPASHTLLARLADASARDAHLRLARLLLLTRSRSLPLASVLPLRFDLGLPFNFAAAFPAAHPGVFAVANNRISLLSASGLPDDIAFSSLQRRHAAAIESATYRALSRPPSSSSAPLAFPMRFPRGYGGMKKVKAWMDEFHRLPYISPYDDASGIDPESDIYEKRNIGLLHELLGLTVHKMVRRNAIRLLREELALPHKFTRLFTRYPGVFYLSLKCKTTTVVLREGYERGKLVEQHPLAAVRDKVHYVMRTGVLYRGKGLSKLVLDEDGAEEEGTLDGEEFQGEGMDEDADVECFGMDIVDDDGLAADEDDEGDSDG</sequence>
<feature type="region of interest" description="Disordered" evidence="1">
    <location>
        <begin position="52"/>
        <end position="79"/>
    </location>
</feature>
<evidence type="ECO:0000313" key="3">
    <source>
        <dbReference type="EMBL" id="KAF8780578.1"/>
    </source>
</evidence>
<dbReference type="Proteomes" id="UP000636709">
    <property type="component" value="Unassembled WGS sequence"/>
</dbReference>